<sequence>MTNEDHAAASHESQQNTLYCFMDGINPDSTAVKRHAMNNHIHRKRAGELKSQGGHESNHKAPKRRKRRIGSQKRTQKPTLPKRTRKSTSSDSQKQNPQDTTKPGAARRLESIDKDEPSVHDTDGVTRFEELDSTETIHQKSRTSPRGYILINPAPQSHQDTGDESQWNLIVHSSQGSINYSRNSDFSLKTSPFPRSSSSPSPSQQCLLGATWRDPFNRLPMKLSEREEQLFHFYVNVMPACSYGFNVLPRHAHNWYNDVFVPEAMKEAICFQNTILVHAANTQAWVSGLDETAESIAHRDKGIKALLRHRINRPDDFSDPVISATLSAAAVDDFDPRAERKEPSWWHMRAAMEMIRRRGGPTAFRHNRRMAMLINWSDYIFSGFSTNTRVSSFYFGPALLNSTSLSNSGFSATRSTDIPNRQSSSPPPPSFNPISEIEAQCEVFLDFLDRSERLAIHSRFSLSAAATPRRSIAFGPGSLLVKILSSPIGLRYSIPGERKQIISRLAALMMINAALWDCRLLPGRSDRFLRGLSMKLVEKGVDLNESVEALLQILLASDDTFGFAELQREEEEEERNDSNVILDGETGRNVTIREIKSSIDPYERPWFVGRMLKIAKRLDLTSWSTLNLMLLSFLTLEVSGPKVAPWEPSLKREILSAPMTMYIMPILRT</sequence>
<dbReference type="AlphaFoldDB" id="A0A0J8R2M3"/>
<dbReference type="PANTHER" id="PTHR37540">
    <property type="entry name" value="TRANSCRIPTION FACTOR (ACR-2), PUTATIVE-RELATED-RELATED"/>
    <property type="match status" value="1"/>
</dbReference>
<dbReference type="Proteomes" id="UP000054559">
    <property type="component" value="Unassembled WGS sequence"/>
</dbReference>
<evidence type="ECO:0000313" key="2">
    <source>
        <dbReference type="EMBL" id="KMU79016.1"/>
    </source>
</evidence>
<feature type="region of interest" description="Disordered" evidence="1">
    <location>
        <begin position="28"/>
        <end position="148"/>
    </location>
</feature>
<feature type="compositionally biased region" description="Basic and acidic residues" evidence="1">
    <location>
        <begin position="107"/>
        <end position="138"/>
    </location>
</feature>
<accession>A0A0J8R2M3</accession>
<dbReference type="STRING" id="454286.A0A0J8R2M3"/>
<feature type="compositionally biased region" description="Polar residues" evidence="1">
    <location>
        <begin position="411"/>
        <end position="422"/>
    </location>
</feature>
<evidence type="ECO:0000256" key="1">
    <source>
        <dbReference type="SAM" id="MobiDB-lite"/>
    </source>
</evidence>
<dbReference type="InterPro" id="IPR021858">
    <property type="entry name" value="Fun_TF"/>
</dbReference>
<reference evidence="3" key="1">
    <citation type="journal article" date="2010" name="Genome Res.">
        <title>Population genomic sequencing of Coccidioides fungi reveals recent hybridization and transposon control.</title>
        <authorList>
            <person name="Neafsey D.E."/>
            <person name="Barker B.M."/>
            <person name="Sharpton T.J."/>
            <person name="Stajich J.E."/>
            <person name="Park D.J."/>
            <person name="Whiston E."/>
            <person name="Hung C.-Y."/>
            <person name="McMahan C."/>
            <person name="White J."/>
            <person name="Sykes S."/>
            <person name="Heiman D."/>
            <person name="Young S."/>
            <person name="Zeng Q."/>
            <person name="Abouelleil A."/>
            <person name="Aftuck L."/>
            <person name="Bessette D."/>
            <person name="Brown A."/>
            <person name="FitzGerald M."/>
            <person name="Lui A."/>
            <person name="Macdonald J.P."/>
            <person name="Priest M."/>
            <person name="Orbach M.J."/>
            <person name="Galgiani J.N."/>
            <person name="Kirkland T.N."/>
            <person name="Cole G.T."/>
            <person name="Birren B.W."/>
            <person name="Henn M.R."/>
            <person name="Taylor J.W."/>
            <person name="Rounsley S.D."/>
        </authorList>
    </citation>
    <scope>NUCLEOTIDE SEQUENCE [LARGE SCALE GENOMIC DNA]</scope>
    <source>
        <strain evidence="3">RMSCC 3703</strain>
    </source>
</reference>
<name>A0A0J8R2M3_COCIT</name>
<dbReference type="OrthoDB" id="4158087at2759"/>
<feature type="compositionally biased region" description="Basic residues" evidence="1">
    <location>
        <begin position="32"/>
        <end position="45"/>
    </location>
</feature>
<dbReference type="EMBL" id="DS268169">
    <property type="protein sequence ID" value="KMU79016.1"/>
    <property type="molecule type" value="Genomic_DNA"/>
</dbReference>
<feature type="region of interest" description="Disordered" evidence="1">
    <location>
        <begin position="411"/>
        <end position="432"/>
    </location>
</feature>
<evidence type="ECO:0000313" key="3">
    <source>
        <dbReference type="Proteomes" id="UP000054559"/>
    </source>
</evidence>
<proteinExistence type="predicted"/>
<organism evidence="2 3">
    <name type="scientific">Coccidioides immitis RMSCC 3703</name>
    <dbReference type="NCBI Taxonomy" id="454286"/>
    <lineage>
        <taxon>Eukaryota</taxon>
        <taxon>Fungi</taxon>
        <taxon>Dikarya</taxon>
        <taxon>Ascomycota</taxon>
        <taxon>Pezizomycotina</taxon>
        <taxon>Eurotiomycetes</taxon>
        <taxon>Eurotiomycetidae</taxon>
        <taxon>Onygenales</taxon>
        <taxon>Onygenaceae</taxon>
        <taxon>Coccidioides</taxon>
    </lineage>
</organism>
<feature type="compositionally biased region" description="Basic residues" evidence="1">
    <location>
        <begin position="60"/>
        <end position="86"/>
    </location>
</feature>
<dbReference type="PANTHER" id="PTHR37540:SF10">
    <property type="entry name" value="SIGMA-70 REGION 2 FAMILY PROTEIN"/>
    <property type="match status" value="1"/>
</dbReference>
<protein>
    <submittedName>
        <fullName evidence="2">Sigma-70 region 2 family protein</fullName>
    </submittedName>
</protein>
<dbReference type="Pfam" id="PF11951">
    <property type="entry name" value="Fungal_trans_2"/>
    <property type="match status" value="1"/>
</dbReference>
<gene>
    <name evidence="2" type="ORF">CISG_07323</name>
</gene>
<feature type="compositionally biased region" description="Polar residues" evidence="1">
    <location>
        <begin position="87"/>
        <end position="101"/>
    </location>
</feature>